<reference evidence="2 3" key="1">
    <citation type="journal article" date="2020" name="Int. J. Syst. Evol. Microbiol.">
        <title>Reclassification of Streptomyces castelarensis and Streptomyces sporoclivatus as later heterotypic synonyms of Streptomyces antimycoticus.</title>
        <authorList>
            <person name="Komaki H."/>
            <person name="Tamura T."/>
        </authorList>
    </citation>
    <scope>NUCLEOTIDE SEQUENCE [LARGE SCALE GENOMIC DNA]</scope>
    <source>
        <strain evidence="2 3">NBRC 13459</strain>
    </source>
</reference>
<dbReference type="RefSeq" id="WP_137981188.1">
    <property type="nucleotide sequence ID" value="NZ_BAAASO010000010.1"/>
</dbReference>
<keyword evidence="3" id="KW-1185">Reference proteome</keyword>
<feature type="region of interest" description="Disordered" evidence="1">
    <location>
        <begin position="166"/>
        <end position="193"/>
    </location>
</feature>
<evidence type="ECO:0000256" key="1">
    <source>
        <dbReference type="SAM" id="MobiDB-lite"/>
    </source>
</evidence>
<proteinExistence type="predicted"/>
<sequence>MATSAWPPRSRDALVNTYADAELLGWPLFVGTEPMNADRVQHVFARNPTTALLAACTKFDAVTASRRVVADALVRLDRMGAVLPCLLYRETGTFLVARGSGAHVSALAGVQVMAGADARITLPPTHGARWDTPPWHLTKRAPLELSSAAVLHSCLEEGLRLYPRREAGSDHDAGGPTFSVQEIDEGHYQPESR</sequence>
<gene>
    <name evidence="2" type="ORF">SVIO_091040</name>
</gene>
<dbReference type="Proteomes" id="UP000301309">
    <property type="component" value="Unassembled WGS sequence"/>
</dbReference>
<name>A0A4D4LA90_STRVO</name>
<comment type="caution">
    <text evidence="2">The sequence shown here is derived from an EMBL/GenBank/DDBJ whole genome shotgun (WGS) entry which is preliminary data.</text>
</comment>
<organism evidence="2 3">
    <name type="scientific">Streptomyces violaceusniger</name>
    <dbReference type="NCBI Taxonomy" id="68280"/>
    <lineage>
        <taxon>Bacteria</taxon>
        <taxon>Bacillati</taxon>
        <taxon>Actinomycetota</taxon>
        <taxon>Actinomycetes</taxon>
        <taxon>Kitasatosporales</taxon>
        <taxon>Streptomycetaceae</taxon>
        <taxon>Streptomyces</taxon>
        <taxon>Streptomyces violaceusniger group</taxon>
    </lineage>
</organism>
<evidence type="ECO:0000313" key="3">
    <source>
        <dbReference type="Proteomes" id="UP000301309"/>
    </source>
</evidence>
<dbReference type="OrthoDB" id="4278112at2"/>
<feature type="compositionally biased region" description="Basic and acidic residues" evidence="1">
    <location>
        <begin position="184"/>
        <end position="193"/>
    </location>
</feature>
<dbReference type="EMBL" id="BJHW01000002">
    <property type="protein sequence ID" value="GDY58481.1"/>
    <property type="molecule type" value="Genomic_DNA"/>
</dbReference>
<evidence type="ECO:0000313" key="2">
    <source>
        <dbReference type="EMBL" id="GDY58481.1"/>
    </source>
</evidence>
<protein>
    <submittedName>
        <fullName evidence="2">Uncharacterized protein</fullName>
    </submittedName>
</protein>
<accession>A0A4D4LA90</accession>
<dbReference type="AlphaFoldDB" id="A0A4D4LA90"/>